<dbReference type="Proteomes" id="UP000189337">
    <property type="component" value="Unassembled WGS sequence"/>
</dbReference>
<name>A0AB73MC52_9LEPT</name>
<gene>
    <name evidence="1" type="ORF">BWD14_01080</name>
</gene>
<evidence type="ECO:0000313" key="1">
    <source>
        <dbReference type="EMBL" id="ONF94661.1"/>
    </source>
</evidence>
<reference evidence="1 2" key="1">
    <citation type="submission" date="2017-01" db="EMBL/GenBank/DDBJ databases">
        <title>Comparative genomic analysis of Brazilian Leptospira santarosai.</title>
        <authorList>
            <person name="Moreno L.Z."/>
            <person name="Miraglia F."/>
            <person name="Kremer F.S."/>
            <person name="Eslabao M.R."/>
            <person name="Lilenbaum W."/>
            <person name="Dellagostin O.A."/>
            <person name="Moreno A.M."/>
        </authorList>
    </citation>
    <scope>NUCLEOTIDE SEQUENCE [LARGE SCALE GENOMIC DNA]</scope>
    <source>
        <strain evidence="1 2">M52/8-19</strain>
    </source>
</reference>
<dbReference type="EMBL" id="MTSU01000001">
    <property type="protein sequence ID" value="ONF94661.1"/>
    <property type="molecule type" value="Genomic_DNA"/>
</dbReference>
<dbReference type="AlphaFoldDB" id="A0AB73MC52"/>
<evidence type="ECO:0000313" key="2">
    <source>
        <dbReference type="Proteomes" id="UP000189337"/>
    </source>
</evidence>
<sequence>METWELPHFSFTETGTYERKHHSGKNKSVATIIRQMRNKTHDNRRTTILRRSLIIGSLFWIL</sequence>
<comment type="caution">
    <text evidence="1">The sequence shown here is derived from an EMBL/GenBank/DDBJ whole genome shotgun (WGS) entry which is preliminary data.</text>
</comment>
<protein>
    <submittedName>
        <fullName evidence="1">Uncharacterized protein</fullName>
    </submittedName>
</protein>
<proteinExistence type="predicted"/>
<accession>A0AB73MC52</accession>
<organism evidence="1 2">
    <name type="scientific">Leptospira santarosai</name>
    <dbReference type="NCBI Taxonomy" id="28183"/>
    <lineage>
        <taxon>Bacteria</taxon>
        <taxon>Pseudomonadati</taxon>
        <taxon>Spirochaetota</taxon>
        <taxon>Spirochaetia</taxon>
        <taxon>Leptospirales</taxon>
        <taxon>Leptospiraceae</taxon>
        <taxon>Leptospira</taxon>
    </lineage>
</organism>